<protein>
    <submittedName>
        <fullName evidence="1">Uncharacterized protein</fullName>
    </submittedName>
</protein>
<proteinExistence type="predicted"/>
<accession>A0A811MSQ7</accession>
<dbReference type="Proteomes" id="UP000604825">
    <property type="component" value="Unassembled WGS sequence"/>
</dbReference>
<organism evidence="1 2">
    <name type="scientific">Miscanthus lutarioriparius</name>
    <dbReference type="NCBI Taxonomy" id="422564"/>
    <lineage>
        <taxon>Eukaryota</taxon>
        <taxon>Viridiplantae</taxon>
        <taxon>Streptophyta</taxon>
        <taxon>Embryophyta</taxon>
        <taxon>Tracheophyta</taxon>
        <taxon>Spermatophyta</taxon>
        <taxon>Magnoliopsida</taxon>
        <taxon>Liliopsida</taxon>
        <taxon>Poales</taxon>
        <taxon>Poaceae</taxon>
        <taxon>PACMAD clade</taxon>
        <taxon>Panicoideae</taxon>
        <taxon>Andropogonodae</taxon>
        <taxon>Andropogoneae</taxon>
        <taxon>Saccharinae</taxon>
        <taxon>Miscanthus</taxon>
    </lineage>
</organism>
<comment type="caution">
    <text evidence="1">The sequence shown here is derived from an EMBL/GenBank/DDBJ whole genome shotgun (WGS) entry which is preliminary data.</text>
</comment>
<gene>
    <name evidence="1" type="ORF">NCGR_LOCUS7940</name>
</gene>
<evidence type="ECO:0000313" key="2">
    <source>
        <dbReference type="Proteomes" id="UP000604825"/>
    </source>
</evidence>
<dbReference type="EMBL" id="CAJGYO010000002">
    <property type="protein sequence ID" value="CAD6212132.1"/>
    <property type="molecule type" value="Genomic_DNA"/>
</dbReference>
<dbReference type="OrthoDB" id="123929at2759"/>
<evidence type="ECO:0000313" key="1">
    <source>
        <dbReference type="EMBL" id="CAD6212132.1"/>
    </source>
</evidence>
<keyword evidence="2" id="KW-1185">Reference proteome</keyword>
<reference evidence="1" key="1">
    <citation type="submission" date="2020-10" db="EMBL/GenBank/DDBJ databases">
        <authorList>
            <person name="Han B."/>
            <person name="Lu T."/>
            <person name="Zhao Q."/>
            <person name="Huang X."/>
            <person name="Zhao Y."/>
        </authorList>
    </citation>
    <scope>NUCLEOTIDE SEQUENCE</scope>
</reference>
<dbReference type="AlphaFoldDB" id="A0A811MSQ7"/>
<name>A0A811MSQ7_9POAL</name>
<sequence length="144" mass="15719">MQRRVEDSQNWAKIRSCLQDGEVELQVFRKELDRSESFTVSIPAHTGGAMPASSYSDQSLTEDDALLCLNTEKTRLSPQCTTSSKTATIGQSEEEASGLLVDLGAVGGDYRKKDAGHHLDPGCQPEIRCTCATSDERPSRRSSP</sequence>